<evidence type="ECO:0000313" key="2">
    <source>
        <dbReference type="EMBL" id="MEW9855460.1"/>
    </source>
</evidence>
<accession>A0ABV3RBX6</accession>
<evidence type="ECO:0000256" key="1">
    <source>
        <dbReference type="SAM" id="SignalP"/>
    </source>
</evidence>
<organism evidence="2 3">
    <name type="scientific">Novosphingobium rhizovicinum</name>
    <dbReference type="NCBI Taxonomy" id="3228928"/>
    <lineage>
        <taxon>Bacteria</taxon>
        <taxon>Pseudomonadati</taxon>
        <taxon>Pseudomonadota</taxon>
        <taxon>Alphaproteobacteria</taxon>
        <taxon>Sphingomonadales</taxon>
        <taxon>Sphingomonadaceae</taxon>
        <taxon>Novosphingobium</taxon>
    </lineage>
</organism>
<keyword evidence="1" id="KW-0732">Signal</keyword>
<dbReference type="RefSeq" id="WP_367773026.1">
    <property type="nucleotide sequence ID" value="NZ_JBFNXR010000033.1"/>
</dbReference>
<comment type="caution">
    <text evidence="2">The sequence shown here is derived from an EMBL/GenBank/DDBJ whole genome shotgun (WGS) entry which is preliminary data.</text>
</comment>
<sequence length="129" mass="13308">MRILPILCAGASLLAVPAFAAAPKAGTAAPAEVQKAGSEEVQNAMLYLKVLISALQAEELNQGVKGALVGCLYNNTLGTITQSMDKLIAENPDKISRDNPNQLLQGLAAVCGYQPEASSSKSDGKPAGR</sequence>
<dbReference type="EMBL" id="JBFNXR010000033">
    <property type="protein sequence ID" value="MEW9855460.1"/>
    <property type="molecule type" value="Genomic_DNA"/>
</dbReference>
<keyword evidence="3" id="KW-1185">Reference proteome</keyword>
<feature type="signal peptide" evidence="1">
    <location>
        <begin position="1"/>
        <end position="20"/>
    </location>
</feature>
<gene>
    <name evidence="2" type="ORF">ABUH87_09800</name>
</gene>
<evidence type="ECO:0000313" key="3">
    <source>
        <dbReference type="Proteomes" id="UP001556118"/>
    </source>
</evidence>
<name>A0ABV3RBX6_9SPHN</name>
<dbReference type="Proteomes" id="UP001556118">
    <property type="component" value="Unassembled WGS sequence"/>
</dbReference>
<proteinExistence type="predicted"/>
<feature type="chain" id="PRO_5046632800" evidence="1">
    <location>
        <begin position="21"/>
        <end position="129"/>
    </location>
</feature>
<protein>
    <submittedName>
        <fullName evidence="2">Uncharacterized protein</fullName>
    </submittedName>
</protein>
<reference evidence="2 3" key="1">
    <citation type="submission" date="2024-06" db="EMBL/GenBank/DDBJ databases">
        <title>Novosphingobium rhizovicinus M1R2S20.</title>
        <authorList>
            <person name="Sun J.-Q."/>
        </authorList>
    </citation>
    <scope>NUCLEOTIDE SEQUENCE [LARGE SCALE GENOMIC DNA]</scope>
    <source>
        <strain evidence="2 3">M1R2S20</strain>
    </source>
</reference>